<comment type="caution">
    <text evidence="2">The sequence shown here is derived from an EMBL/GenBank/DDBJ whole genome shotgun (WGS) entry which is preliminary data.</text>
</comment>
<dbReference type="AlphaFoldDB" id="A0A251ZTX0"/>
<proteinExistence type="predicted"/>
<name>A0A251ZTX0_9PROT</name>
<feature type="domain" description="HTH merR-type" evidence="1">
    <location>
        <begin position="21"/>
        <end position="86"/>
    </location>
</feature>
<dbReference type="EMBL" id="JOPB01000008">
    <property type="protein sequence ID" value="OUI78101.1"/>
    <property type="molecule type" value="Genomic_DNA"/>
</dbReference>
<dbReference type="PROSITE" id="PS50937">
    <property type="entry name" value="HTH_MERR_2"/>
    <property type="match status" value="1"/>
</dbReference>
<dbReference type="InterPro" id="IPR000551">
    <property type="entry name" value="MerR-type_HTH_dom"/>
</dbReference>
<sequence>MSKNNLNYSYMDFLSKVIVGIHEVSTITNIPVRKLRYWEEKGIIQAVDPTAKSRQFNLANIKKIILVQELLDDGYSLDGAARKVEDRIAKLDSLMSLIEI</sequence>
<dbReference type="SMART" id="SM00422">
    <property type="entry name" value="HTH_MERR"/>
    <property type="match status" value="1"/>
</dbReference>
<accession>A0A251ZTX0</accession>
<keyword evidence="3" id="KW-1185">Reference proteome</keyword>
<dbReference type="GO" id="GO:0003677">
    <property type="term" value="F:DNA binding"/>
    <property type="evidence" value="ECO:0007669"/>
    <property type="project" value="InterPro"/>
</dbReference>
<dbReference type="GO" id="GO:0006355">
    <property type="term" value="P:regulation of DNA-templated transcription"/>
    <property type="evidence" value="ECO:0007669"/>
    <property type="project" value="InterPro"/>
</dbReference>
<evidence type="ECO:0000259" key="1">
    <source>
        <dbReference type="PROSITE" id="PS50937"/>
    </source>
</evidence>
<dbReference type="Pfam" id="PF13411">
    <property type="entry name" value="MerR_1"/>
    <property type="match status" value="1"/>
</dbReference>
<reference evidence="3" key="1">
    <citation type="submission" date="2014-06" db="EMBL/GenBank/DDBJ databases">
        <authorList>
            <person name="Winans N.J."/>
            <person name="Newell P.D."/>
            <person name="Douglas A.E."/>
        </authorList>
    </citation>
    <scope>NUCLEOTIDE SEQUENCE [LARGE SCALE GENOMIC DNA]</scope>
    <source>
        <strain evidence="3">DmL_052</strain>
    </source>
</reference>
<protein>
    <recommendedName>
        <fullName evidence="1">HTH merR-type domain-containing protein</fullName>
    </recommendedName>
</protein>
<dbReference type="Proteomes" id="UP000194946">
    <property type="component" value="Unassembled WGS sequence"/>
</dbReference>
<dbReference type="SUPFAM" id="SSF46955">
    <property type="entry name" value="Putative DNA-binding domain"/>
    <property type="match status" value="1"/>
</dbReference>
<dbReference type="InterPro" id="IPR009061">
    <property type="entry name" value="DNA-bd_dom_put_sf"/>
</dbReference>
<evidence type="ECO:0000313" key="3">
    <source>
        <dbReference type="Proteomes" id="UP000194946"/>
    </source>
</evidence>
<evidence type="ECO:0000313" key="2">
    <source>
        <dbReference type="EMBL" id="OUI78101.1"/>
    </source>
</evidence>
<dbReference type="Gene3D" id="1.10.1660.10">
    <property type="match status" value="1"/>
</dbReference>
<organism evidence="2 3">
    <name type="scientific">Commensalibacter intestini</name>
    <dbReference type="NCBI Taxonomy" id="479936"/>
    <lineage>
        <taxon>Bacteria</taxon>
        <taxon>Pseudomonadati</taxon>
        <taxon>Pseudomonadota</taxon>
        <taxon>Alphaproteobacteria</taxon>
        <taxon>Acetobacterales</taxon>
        <taxon>Acetobacteraceae</taxon>
    </lineage>
</organism>
<gene>
    <name evidence="2" type="ORF">HK18_11225</name>
</gene>